<sequence length="366" mass="42472">MVLRVRELTIEEGQKLQRILRHGQNAIEFKRAQIVLASAQGFSPPKISLIALMSEDYIREVILAFNEHGMAMLQPKWGPGRPPKFTEEQRKALVDLALSRPKDLGLPYAQWSLSRLREQAVARGLVESISEEWLRVILHEDEVSHQSIRTWKTSPDPLFEEKKRRIDRLTRARHNPPVVLSSDEIGPIQLIPHGGQGWFPEKVPGRIPAEYHKEFGTVYYFLTLNVFHQRLLGRVYRTKHSVNWLDHLKETRSEYPSDQWVHLIQDGASTHWTAEVRQWAKANKVRLYPTPTHASHLNPVECHAGDVQKLALPGQTFTTPEEVGAALDAAVRYRNEERKVRGKQFRDTVRRDHRRRAKTPIWLRPR</sequence>
<organism evidence="2">
    <name type="scientific">mine drainage metagenome</name>
    <dbReference type="NCBI Taxonomy" id="410659"/>
    <lineage>
        <taxon>unclassified sequences</taxon>
        <taxon>metagenomes</taxon>
        <taxon>ecological metagenomes</taxon>
    </lineage>
</organism>
<dbReference type="AlphaFoldDB" id="T1CKJ5"/>
<dbReference type="Gene3D" id="3.30.420.10">
    <property type="entry name" value="Ribonuclease H-like superfamily/Ribonuclease H"/>
    <property type="match status" value="1"/>
</dbReference>
<dbReference type="NCBIfam" id="NF033545">
    <property type="entry name" value="transpos_IS630"/>
    <property type="match status" value="1"/>
</dbReference>
<reference evidence="2" key="2">
    <citation type="journal article" date="2014" name="ISME J.">
        <title>Microbial stratification in low pH oxic and suboxic macroscopic growths along an acid mine drainage.</title>
        <authorList>
            <person name="Mendez-Garcia C."/>
            <person name="Mesa V."/>
            <person name="Sprenger R.R."/>
            <person name="Richter M."/>
            <person name="Diez M.S."/>
            <person name="Solano J."/>
            <person name="Bargiela R."/>
            <person name="Golyshina O.V."/>
            <person name="Manteca A."/>
            <person name="Ramos J.L."/>
            <person name="Gallego J.R."/>
            <person name="Llorente I."/>
            <person name="Martins Dos Santos V.A."/>
            <person name="Jensen O.N."/>
            <person name="Pelaez A.I."/>
            <person name="Sanchez J."/>
            <person name="Ferrer M."/>
        </authorList>
    </citation>
    <scope>NUCLEOTIDE SEQUENCE</scope>
</reference>
<name>T1CKJ5_9ZZZZ</name>
<dbReference type="InterPro" id="IPR036397">
    <property type="entry name" value="RNaseH_sf"/>
</dbReference>
<comment type="caution">
    <text evidence="2">The sequence shown here is derived from an EMBL/GenBank/DDBJ whole genome shotgun (WGS) entry which is preliminary data.</text>
</comment>
<dbReference type="SUPFAM" id="SSF46689">
    <property type="entry name" value="Homeodomain-like"/>
    <property type="match status" value="1"/>
</dbReference>
<gene>
    <name evidence="2" type="ORF">B1B_05720</name>
</gene>
<evidence type="ECO:0000259" key="1">
    <source>
        <dbReference type="Pfam" id="PF13358"/>
    </source>
</evidence>
<evidence type="ECO:0000313" key="2">
    <source>
        <dbReference type="EMBL" id="EQD68039.1"/>
    </source>
</evidence>
<dbReference type="InterPro" id="IPR047655">
    <property type="entry name" value="Transpos_IS630-like"/>
</dbReference>
<protein>
    <submittedName>
        <fullName evidence="2">Transposase</fullName>
    </submittedName>
</protein>
<feature type="domain" description="Tc1-like transposase DDE" evidence="1">
    <location>
        <begin position="180"/>
        <end position="319"/>
    </location>
</feature>
<dbReference type="InterPro" id="IPR009057">
    <property type="entry name" value="Homeodomain-like_sf"/>
</dbReference>
<accession>T1CKJ5</accession>
<dbReference type="Pfam" id="PF13565">
    <property type="entry name" value="HTH_32"/>
    <property type="match status" value="1"/>
</dbReference>
<dbReference type="EMBL" id="AUZY01003625">
    <property type="protein sequence ID" value="EQD68039.1"/>
    <property type="molecule type" value="Genomic_DNA"/>
</dbReference>
<dbReference type="Pfam" id="PF13358">
    <property type="entry name" value="DDE_3"/>
    <property type="match status" value="1"/>
</dbReference>
<proteinExistence type="predicted"/>
<dbReference type="GO" id="GO:0003676">
    <property type="term" value="F:nucleic acid binding"/>
    <property type="evidence" value="ECO:0007669"/>
    <property type="project" value="InterPro"/>
</dbReference>
<dbReference type="InterPro" id="IPR038717">
    <property type="entry name" value="Tc1-like_DDE_dom"/>
</dbReference>
<reference evidence="2" key="1">
    <citation type="submission" date="2013-08" db="EMBL/GenBank/DDBJ databases">
        <authorList>
            <person name="Mendez C."/>
            <person name="Richter M."/>
            <person name="Ferrer M."/>
            <person name="Sanchez J."/>
        </authorList>
    </citation>
    <scope>NUCLEOTIDE SEQUENCE</scope>
</reference>